<dbReference type="Gene3D" id="3.20.70.20">
    <property type="match status" value="1"/>
</dbReference>
<evidence type="ECO:0000256" key="8">
    <source>
        <dbReference type="ARBA" id="ARBA00023157"/>
    </source>
</evidence>
<organism evidence="14 15">
    <name type="scientific">Marseilla massiliensis</name>
    <dbReference type="NCBI Taxonomy" id="1841864"/>
    <lineage>
        <taxon>Bacteria</taxon>
        <taxon>Pseudomonadati</taxon>
        <taxon>Bacteroidota</taxon>
        <taxon>Bacteroidia</taxon>
        <taxon>Bacteroidales</taxon>
        <taxon>Prevotellaceae</taxon>
        <taxon>Marseilla</taxon>
    </lineage>
</organism>
<comment type="caution">
    <text evidence="14">The sequence shown here is derived from an EMBL/GenBank/DDBJ whole genome shotgun (WGS) entry which is preliminary data.</text>
</comment>
<comment type="catalytic activity">
    <reaction evidence="10 11">
        <text>a 2'-deoxyribonucleoside 5'-diphosphate + [thioredoxin]-disulfide + H2O = a ribonucleoside 5'-diphosphate + [thioredoxin]-dithiol</text>
        <dbReference type="Rhea" id="RHEA:23252"/>
        <dbReference type="Rhea" id="RHEA-COMP:10698"/>
        <dbReference type="Rhea" id="RHEA-COMP:10700"/>
        <dbReference type="ChEBI" id="CHEBI:15377"/>
        <dbReference type="ChEBI" id="CHEBI:29950"/>
        <dbReference type="ChEBI" id="CHEBI:50058"/>
        <dbReference type="ChEBI" id="CHEBI:57930"/>
        <dbReference type="ChEBI" id="CHEBI:73316"/>
        <dbReference type="EC" id="1.17.4.1"/>
    </reaction>
</comment>
<evidence type="ECO:0000256" key="3">
    <source>
        <dbReference type="ARBA" id="ARBA00022628"/>
    </source>
</evidence>
<dbReference type="InterPro" id="IPR013509">
    <property type="entry name" value="RNR_lsu_N"/>
</dbReference>
<feature type="domain" description="Ribonucleotide reductase large subunit N-terminal" evidence="12">
    <location>
        <begin position="23"/>
        <end position="98"/>
    </location>
</feature>
<comment type="similarity">
    <text evidence="2 11">Belongs to the ribonucleoside diphosphate reductase class-2 family.</text>
</comment>
<evidence type="ECO:0000256" key="11">
    <source>
        <dbReference type="RuleBase" id="RU364064"/>
    </source>
</evidence>
<evidence type="ECO:0000313" key="15">
    <source>
        <dbReference type="Proteomes" id="UP000764045"/>
    </source>
</evidence>
<dbReference type="GO" id="GO:0031419">
    <property type="term" value="F:cobalamin binding"/>
    <property type="evidence" value="ECO:0007669"/>
    <property type="project" value="UniProtKB-KW"/>
</dbReference>
<dbReference type="GO" id="GO:0005524">
    <property type="term" value="F:ATP binding"/>
    <property type="evidence" value="ECO:0007669"/>
    <property type="project" value="InterPro"/>
</dbReference>
<feature type="domain" description="Ribonucleotide reductase large subunit C-terminal" evidence="13">
    <location>
        <begin position="105"/>
        <end position="637"/>
    </location>
</feature>
<dbReference type="InterPro" id="IPR000788">
    <property type="entry name" value="RNR_lg_C"/>
</dbReference>
<keyword evidence="3 11" id="KW-0846">Cobalamin</keyword>
<dbReference type="PANTHER" id="PTHR43371:SF1">
    <property type="entry name" value="RIBONUCLEOSIDE-DIPHOSPHATE REDUCTASE"/>
    <property type="match status" value="1"/>
</dbReference>
<evidence type="ECO:0000259" key="12">
    <source>
        <dbReference type="Pfam" id="PF00317"/>
    </source>
</evidence>
<dbReference type="EC" id="1.17.4.1" evidence="11"/>
<comment type="function">
    <text evidence="11">Catalyzes the reduction of ribonucleotides to deoxyribonucleotides. May function to provide a pool of deoxyribonucleotide precursors for DNA repair during oxygen limitation and/or for immediate growth after restoration of oxygen.</text>
</comment>
<dbReference type="CDD" id="cd02888">
    <property type="entry name" value="RNR_II_dimer"/>
    <property type="match status" value="1"/>
</dbReference>
<reference evidence="14 15" key="1">
    <citation type="journal article" date="2021" name="Sci. Rep.">
        <title>The distribution of antibiotic resistance genes in chicken gut microbiota commensals.</title>
        <authorList>
            <person name="Juricova H."/>
            <person name="Matiasovicova J."/>
            <person name="Kubasova T."/>
            <person name="Cejkova D."/>
            <person name="Rychlik I."/>
        </authorList>
    </citation>
    <scope>NUCLEOTIDE SEQUENCE [LARGE SCALE GENOMIC DNA]</scope>
    <source>
        <strain evidence="14 15">An819</strain>
    </source>
</reference>
<accession>A0A938WLN0</accession>
<keyword evidence="6 11" id="KW-0560">Oxidoreductase</keyword>
<comment type="cofactor">
    <cofactor evidence="1 11">
        <name>adenosylcob(III)alamin</name>
        <dbReference type="ChEBI" id="CHEBI:18408"/>
    </cofactor>
</comment>
<evidence type="ECO:0000259" key="13">
    <source>
        <dbReference type="Pfam" id="PF02867"/>
    </source>
</evidence>
<evidence type="ECO:0000313" key="14">
    <source>
        <dbReference type="EMBL" id="MBM6661485.1"/>
    </source>
</evidence>
<evidence type="ECO:0000256" key="5">
    <source>
        <dbReference type="ARBA" id="ARBA00022741"/>
    </source>
</evidence>
<sequence length="854" mass="96397">MDSGKTFTYEEAFAASLEYFGGDELAARVWVNKYAMKDSFGNIYEKSPEDMHWRIANEIARIEKKYANPMTAREVFDLLDHFRYIIPAGSPMTGIGNNHQIASLSNCFVIGIDGDADSYGAIMRIDEEQVQLMKRRGGVGHDMSHIRPKGSPVNNSALTSTGLVPFMERYSNSTREVAQDGRRGALMLSVSIKHPDSEAFIDAKMTEGKVTGANVSVKIDDDFMQAAIDDRPYVQQFPIDSDTPEYRKEISAKDLWGKIVHNAWKSAEPGVLFWDTIIRESLPDCYADLGFRTVSTNPCGEIPLCPYDSCRLLSINLYSYVIDPFTPHARFDYDLFRAHVRAAQRIMDDIVDLELEKIDMIMAKIDSDPQSAEVKGAERHLWEKIMRKSGMGRRTGVGITAEGDMLAAMGLRYGTEEATDFSVEVHKTLALTAYRSSVDMARERGAFEIYSAEREKNNPFVARMREADPQLYEDMAKYGRRNIACLTIAPTGTTSLMTQTTSGIEPVFMPVYKRRRKVNPGDPDVHVDFVDEVGDSFEEYIVYHHKFLTWMDVNGYDTKKKYTQEEIDDLVAKSPYYKATANDVDWLMKVRMQGAIQKWVDHSISVTVNLPADVDEALVNRLYVEAWRSGCKGCTIYRDGSRSGVMISVSKKDKKADGASLSQAPAPCKQPEVTEVRPKELECDVVRFQNNKEKWVAFVGLLNGYPYEIFTGLQDDEEGIVLPKTVTKGKIIKQTDENGKHRYDFQFENKRGYKTTVEGLSEKFNPEYWNYAKLISGVLRYRMPIAHVIKLVGSLQLKNESINTWKNGVERALKKYVVDGTEAKGQKCPVCGHESLVYQEGCLICKNCGASRCG</sequence>
<keyword evidence="8" id="KW-1015">Disulfide bond</keyword>
<evidence type="ECO:0000256" key="1">
    <source>
        <dbReference type="ARBA" id="ARBA00001922"/>
    </source>
</evidence>
<keyword evidence="5 11" id="KW-0547">Nucleotide-binding</keyword>
<dbReference type="SUPFAM" id="SSF51998">
    <property type="entry name" value="PFL-like glycyl radical enzymes"/>
    <property type="match status" value="1"/>
</dbReference>
<evidence type="ECO:0000256" key="2">
    <source>
        <dbReference type="ARBA" id="ARBA00007405"/>
    </source>
</evidence>
<protein>
    <recommendedName>
        <fullName evidence="11">Vitamin B12-dependent ribonucleotide reductase</fullName>
        <ecNumber evidence="11">1.17.4.1</ecNumber>
    </recommendedName>
</protein>
<evidence type="ECO:0000256" key="6">
    <source>
        <dbReference type="ARBA" id="ARBA00023002"/>
    </source>
</evidence>
<dbReference type="AlphaFoldDB" id="A0A938WLN0"/>
<dbReference type="Pfam" id="PF02867">
    <property type="entry name" value="Ribonuc_red_lgC"/>
    <property type="match status" value="1"/>
</dbReference>
<dbReference type="GO" id="GO:0009263">
    <property type="term" value="P:deoxyribonucleotide biosynthetic process"/>
    <property type="evidence" value="ECO:0007669"/>
    <property type="project" value="UniProtKB-KW"/>
</dbReference>
<dbReference type="PRINTS" id="PR01183">
    <property type="entry name" value="RIBORDTASEM1"/>
</dbReference>
<gene>
    <name evidence="14" type="ORF">H6B30_06920</name>
</gene>
<evidence type="ECO:0000256" key="9">
    <source>
        <dbReference type="ARBA" id="ARBA00023285"/>
    </source>
</evidence>
<keyword evidence="4 11" id="KW-0237">DNA synthesis</keyword>
<dbReference type="RefSeq" id="WP_205109038.1">
    <property type="nucleotide sequence ID" value="NZ_CAWUJD010000001.1"/>
</dbReference>
<dbReference type="PANTHER" id="PTHR43371">
    <property type="entry name" value="VITAMIN B12-DEPENDENT RIBONUCLEOTIDE REDUCTASE"/>
    <property type="match status" value="1"/>
</dbReference>
<keyword evidence="15" id="KW-1185">Reference proteome</keyword>
<dbReference type="GO" id="GO:0004748">
    <property type="term" value="F:ribonucleoside-diphosphate reductase activity, thioredoxin disulfide as acceptor"/>
    <property type="evidence" value="ECO:0007669"/>
    <property type="project" value="UniProtKB-EC"/>
</dbReference>
<keyword evidence="7" id="KW-0215">Deoxyribonucleotide synthesis</keyword>
<evidence type="ECO:0000256" key="10">
    <source>
        <dbReference type="ARBA" id="ARBA00047754"/>
    </source>
</evidence>
<dbReference type="GO" id="GO:0071897">
    <property type="term" value="P:DNA biosynthetic process"/>
    <property type="evidence" value="ECO:0007669"/>
    <property type="project" value="UniProtKB-KW"/>
</dbReference>
<name>A0A938WLN0_9BACT</name>
<evidence type="ECO:0000256" key="4">
    <source>
        <dbReference type="ARBA" id="ARBA00022634"/>
    </source>
</evidence>
<dbReference type="Pfam" id="PF00317">
    <property type="entry name" value="Ribonuc_red_lgN"/>
    <property type="match status" value="1"/>
</dbReference>
<dbReference type="EMBL" id="JACJJL010000009">
    <property type="protein sequence ID" value="MBM6661485.1"/>
    <property type="molecule type" value="Genomic_DNA"/>
</dbReference>
<proteinExistence type="inferred from homology"/>
<evidence type="ECO:0000256" key="7">
    <source>
        <dbReference type="ARBA" id="ARBA00023116"/>
    </source>
</evidence>
<dbReference type="Proteomes" id="UP000764045">
    <property type="component" value="Unassembled WGS sequence"/>
</dbReference>
<dbReference type="InterPro" id="IPR013344">
    <property type="entry name" value="RNR_NrdJ/NrdZ"/>
</dbReference>
<dbReference type="InterPro" id="IPR050862">
    <property type="entry name" value="RdRp_reductase_class-2"/>
</dbReference>
<dbReference type="NCBIfam" id="TIGR02504">
    <property type="entry name" value="NrdJ_Z"/>
    <property type="match status" value="1"/>
</dbReference>
<keyword evidence="9 11" id="KW-0170">Cobalt</keyword>